<dbReference type="Gene3D" id="3.40.50.720">
    <property type="entry name" value="NAD(P)-binding Rossmann-like Domain"/>
    <property type="match status" value="1"/>
</dbReference>
<dbReference type="GO" id="GO:0005524">
    <property type="term" value="F:ATP binding"/>
    <property type="evidence" value="ECO:0007669"/>
    <property type="project" value="InterPro"/>
</dbReference>
<dbReference type="InterPro" id="IPR003781">
    <property type="entry name" value="CoA-bd"/>
</dbReference>
<sequence length="885" mass="92605">MRRSLPEECDVLLRDGGVAHVRALQPHDRDALHDLVDRASGQSVYLRFAAGGTATAHAYVDRMTGSGYRGQALVAIMSGRVVGVAEWVGDAASAEADLGVLLDDATHGHGLGTILLEHLALNAADNGVKELVADVLAENTRVIRMLEDAGLETRRRHIDGWEEFRISTETTAALLTAIDARAHEADRNSLTGLFAPRSVAVIGAGRDPANVGHRVLHNLIAGGFDGPIYPINPRAADLEGLEAYPDLSAAPGQAELAVVAVPAAAVQDVARDCARHGVRSLVVVSAGFAEAGHADREAELLRICREAGMRLVGPNCLGVVSTTAKLNAGFLPRQPPAGRLALMSQSGAVAVGMIDRAAQMSVGISSFASVGNKADVSGNDLLEYWEDDPATEVIALYLESFGNPRRFGRIARRVSAKKPIVVVKSGRGTAGGRAVRSHTAAAATPDAAVDALLHASGAIREDSVQDMLDTARLLASQPLPAGRRVAIVGNSGGPQAMTADACERRGLVVPELSEASREALRARLRPAAAVGNPVDLTADGEATELADAMRILLADPGVDAVLAVYTPPFGSGLARTREAIAAAAEGAGKTVLACVLGQDGLIGANVPAYAFPEQAVHALGRAADYAAWRSRPLDPPVETPPAHTAAAREIVETDLAEHPQGRWLDYATAARLLDCYGIRVAEAISVDGPDSACEAVAWLGLPVVLKATGPGLVHKSDVGGVRVDLRSVDEVRQAYREMAERVGPAMTGALVQRMAPGGVEMIVGGVAHETFGALIMVGMGGVAAELLVDRSFRVPPISRAEAGRMIAELHCAPLLHGYRGNPEVDAEALAAHVVAIGRLMDEIPEIAELDLNPVIVTPGGAVAVDVRMRLAPAAERPSPYRRRLR</sequence>
<keyword evidence="3" id="KW-1185">Reference proteome</keyword>
<dbReference type="SUPFAM" id="SSF56059">
    <property type="entry name" value="Glutathione synthetase ATP-binding domain-like"/>
    <property type="match status" value="1"/>
</dbReference>
<dbReference type="Pfam" id="PF13607">
    <property type="entry name" value="Succ_CoA_lig"/>
    <property type="match status" value="1"/>
</dbReference>
<dbReference type="InterPro" id="IPR043938">
    <property type="entry name" value="Ligase_CoA_dom"/>
</dbReference>
<accession>A0A8J3XVE8</accession>
<dbReference type="Gene3D" id="3.30.470.20">
    <property type="entry name" value="ATP-grasp fold, B domain"/>
    <property type="match status" value="1"/>
</dbReference>
<dbReference type="Pfam" id="PF19045">
    <property type="entry name" value="Ligase_CoA_2"/>
    <property type="match status" value="1"/>
</dbReference>
<dbReference type="Gene3D" id="3.30.1490.20">
    <property type="entry name" value="ATP-grasp fold, A domain"/>
    <property type="match status" value="1"/>
</dbReference>
<protein>
    <submittedName>
        <fullName evidence="2">GNAT family N-acetyltransferase</fullName>
    </submittedName>
</protein>
<dbReference type="Proteomes" id="UP000605992">
    <property type="component" value="Unassembled WGS sequence"/>
</dbReference>
<dbReference type="InterPro" id="IPR013815">
    <property type="entry name" value="ATP_grasp_subdomain_1"/>
</dbReference>
<dbReference type="SMART" id="SM00881">
    <property type="entry name" value="CoA_binding"/>
    <property type="match status" value="1"/>
</dbReference>
<dbReference type="PANTHER" id="PTHR42793:SF1">
    <property type="entry name" value="PEPTIDYL-LYSINE N-ACETYLTRANSFERASE PATZ"/>
    <property type="match status" value="1"/>
</dbReference>
<dbReference type="SUPFAM" id="SSF55729">
    <property type="entry name" value="Acyl-CoA N-acyltransferases (Nat)"/>
    <property type="match status" value="1"/>
</dbReference>
<organism evidence="2 3">
    <name type="scientific">Planotetraspora thailandica</name>
    <dbReference type="NCBI Taxonomy" id="487172"/>
    <lineage>
        <taxon>Bacteria</taxon>
        <taxon>Bacillati</taxon>
        <taxon>Actinomycetota</taxon>
        <taxon>Actinomycetes</taxon>
        <taxon>Streptosporangiales</taxon>
        <taxon>Streptosporangiaceae</taxon>
        <taxon>Planotetraspora</taxon>
    </lineage>
</organism>
<dbReference type="EMBL" id="BOOR01000016">
    <property type="protein sequence ID" value="GII54229.1"/>
    <property type="molecule type" value="Genomic_DNA"/>
</dbReference>
<evidence type="ECO:0000313" key="2">
    <source>
        <dbReference type="EMBL" id="GII54229.1"/>
    </source>
</evidence>
<dbReference type="InterPro" id="IPR016102">
    <property type="entry name" value="Succinyl-CoA_synth-like"/>
</dbReference>
<comment type="caution">
    <text evidence="2">The sequence shown here is derived from an EMBL/GenBank/DDBJ whole genome shotgun (WGS) entry which is preliminary data.</text>
</comment>
<dbReference type="Gene3D" id="3.40.630.30">
    <property type="match status" value="1"/>
</dbReference>
<dbReference type="RefSeq" id="WP_203944468.1">
    <property type="nucleotide sequence ID" value="NZ_BOOR01000016.1"/>
</dbReference>
<evidence type="ECO:0000259" key="1">
    <source>
        <dbReference type="PROSITE" id="PS51186"/>
    </source>
</evidence>
<dbReference type="InterPro" id="IPR016181">
    <property type="entry name" value="Acyl_CoA_acyltransferase"/>
</dbReference>
<reference evidence="2" key="1">
    <citation type="submission" date="2021-01" db="EMBL/GenBank/DDBJ databases">
        <title>Whole genome shotgun sequence of Planotetraspora thailandica NBRC 104271.</title>
        <authorList>
            <person name="Komaki H."/>
            <person name="Tamura T."/>
        </authorList>
    </citation>
    <scope>NUCLEOTIDE SEQUENCE</scope>
    <source>
        <strain evidence="2">NBRC 104271</strain>
    </source>
</reference>
<dbReference type="SUPFAM" id="SSF52210">
    <property type="entry name" value="Succinyl-CoA synthetase domains"/>
    <property type="match status" value="2"/>
</dbReference>
<dbReference type="InterPro" id="IPR032875">
    <property type="entry name" value="Succ_CoA_lig_flav_dom"/>
</dbReference>
<dbReference type="InterPro" id="IPR000182">
    <property type="entry name" value="GNAT_dom"/>
</dbReference>
<dbReference type="Gene3D" id="3.40.50.261">
    <property type="entry name" value="Succinyl-CoA synthetase domains"/>
    <property type="match status" value="2"/>
</dbReference>
<dbReference type="GO" id="GO:0043758">
    <property type="term" value="F:acetate-CoA ligase (ADP-forming) activity"/>
    <property type="evidence" value="ECO:0007669"/>
    <property type="project" value="InterPro"/>
</dbReference>
<dbReference type="Pfam" id="PF13549">
    <property type="entry name" value="ATP-grasp_5"/>
    <property type="match status" value="1"/>
</dbReference>
<dbReference type="Pfam" id="PF13302">
    <property type="entry name" value="Acetyltransf_3"/>
    <property type="match status" value="1"/>
</dbReference>
<name>A0A8J3XVE8_9ACTN</name>
<gene>
    <name evidence="2" type="ORF">Pth03_26180</name>
</gene>
<dbReference type="Pfam" id="PF13380">
    <property type="entry name" value="CoA_binding_2"/>
    <property type="match status" value="1"/>
</dbReference>
<dbReference type="SUPFAM" id="SSF51735">
    <property type="entry name" value="NAD(P)-binding Rossmann-fold domains"/>
    <property type="match status" value="1"/>
</dbReference>
<feature type="domain" description="N-acetyltransferase" evidence="1">
    <location>
        <begin position="19"/>
        <end position="171"/>
    </location>
</feature>
<dbReference type="InterPro" id="IPR036291">
    <property type="entry name" value="NAD(P)-bd_dom_sf"/>
</dbReference>
<dbReference type="PANTHER" id="PTHR42793">
    <property type="entry name" value="COA BINDING DOMAIN CONTAINING PROTEIN"/>
    <property type="match status" value="1"/>
</dbReference>
<dbReference type="PROSITE" id="PS51186">
    <property type="entry name" value="GNAT"/>
    <property type="match status" value="1"/>
</dbReference>
<proteinExistence type="predicted"/>
<evidence type="ECO:0000313" key="3">
    <source>
        <dbReference type="Proteomes" id="UP000605992"/>
    </source>
</evidence>
<dbReference type="AlphaFoldDB" id="A0A8J3XVE8"/>
<dbReference type="GO" id="GO:0016747">
    <property type="term" value="F:acyltransferase activity, transferring groups other than amino-acyl groups"/>
    <property type="evidence" value="ECO:0007669"/>
    <property type="project" value="InterPro"/>
</dbReference>